<feature type="domain" description="UDP-glucose/GDP-mannose dehydrogenase C-terminal" evidence="4">
    <location>
        <begin position="360"/>
        <end position="464"/>
    </location>
</feature>
<dbReference type="Pfam" id="PF00984">
    <property type="entry name" value="UDPG_MGDP_dh"/>
    <property type="match status" value="1"/>
</dbReference>
<dbReference type="HOGENOM" id="CLU_023810_3_2_0"/>
<dbReference type="GO" id="GO:0016616">
    <property type="term" value="F:oxidoreductase activity, acting on the CH-OH group of donors, NAD or NADP as acceptor"/>
    <property type="evidence" value="ECO:0007669"/>
    <property type="project" value="InterPro"/>
</dbReference>
<protein>
    <submittedName>
        <fullName evidence="5">UDP-glucose/GDP-mannose dehydrogenase with 6-phosphogluconate dehydrogenase at C-terminal end</fullName>
    </submittedName>
</protein>
<evidence type="ECO:0000259" key="4">
    <source>
        <dbReference type="SMART" id="SM00984"/>
    </source>
</evidence>
<accession>A0A0S6W4C8</accession>
<dbReference type="GO" id="GO:0051287">
    <property type="term" value="F:NAD binding"/>
    <property type="evidence" value="ECO:0007669"/>
    <property type="project" value="InterPro"/>
</dbReference>
<keyword evidence="6" id="KW-1185">Reference proteome</keyword>
<evidence type="ECO:0000256" key="3">
    <source>
        <dbReference type="ARBA" id="ARBA00023027"/>
    </source>
</evidence>
<dbReference type="GO" id="GO:0016628">
    <property type="term" value="F:oxidoreductase activity, acting on the CH-CH group of donors, NAD or NADP as acceptor"/>
    <property type="evidence" value="ECO:0007669"/>
    <property type="project" value="InterPro"/>
</dbReference>
<dbReference type="SUPFAM" id="SSF48179">
    <property type="entry name" value="6-phosphogluconate dehydrogenase C-terminal domain-like"/>
    <property type="match status" value="1"/>
</dbReference>
<dbReference type="Gene3D" id="3.40.50.720">
    <property type="entry name" value="NAD(P)-binding Rossmann-like Domain"/>
    <property type="match status" value="2"/>
</dbReference>
<dbReference type="InterPro" id="IPR008927">
    <property type="entry name" value="6-PGluconate_DH-like_C_sf"/>
</dbReference>
<sequence length="577" mass="63333">MSNNHQTIDSWQINKIVVIGPGIVGMPMAAMLAHARICEGTDHPTEVVVIQRNSATSGWKVAAINSGRSPIGGLEPDLDNIVAQAVASGLLRASHSYSEVREADVILVCVQTDKNGLGPDYVPLFDALTHVAVELQQKPTSKTPLIIFESTLAPSTMTTLIRNHFARYDLIEGRDILLGNSPNRVMPGRLVHRIMNSDKIVAGLNPQTPERIHRLYSKIVTSGTLYQTNSLTAEVVKTLENAYRDVRIAYAAEIVRYCDAHDFNFHDVRKLINTRLSQTDDASENPNAVPSGGLLLPTIGVGGHCLPKDGILLWWRKLASGADTANSLILKAREINDESPAATIRLAEQVWGALEGKSIALFGTAYRFNSEDTRNSPTIQLARQLLEKGCAVMMHDPYVKPDDQNLVKFDMYPYFTRDISRAVESADYLIFCAAHRIYADDLTSITQHAPHLKGVLDGCHLYPHTTMPGIGKGRTTPPPEFIDFVYDGFRAIETGVANEVLSLLNFLNDHYVIDDFNRAIFTRVQHIAGTCGTGCKIVDPGLVSTLPTYQGFSSRLAQCAYEHSQQEASLGTFAQAA</sequence>
<evidence type="ECO:0000256" key="1">
    <source>
        <dbReference type="ARBA" id="ARBA00006601"/>
    </source>
</evidence>
<dbReference type="PANTHER" id="PTHR43491:SF2">
    <property type="entry name" value="UDP-N-ACETYL-D-MANNOSAMINE DEHYDROGENASE"/>
    <property type="match status" value="1"/>
</dbReference>
<dbReference type="InterPro" id="IPR014026">
    <property type="entry name" value="UDP-Glc/GDP-Man_DH_dimer"/>
</dbReference>
<evidence type="ECO:0000256" key="2">
    <source>
        <dbReference type="ARBA" id="ARBA00023002"/>
    </source>
</evidence>
<keyword evidence="3" id="KW-0520">NAD</keyword>
<dbReference type="InterPro" id="IPR028359">
    <property type="entry name" value="UDP_ManNAc/GlcNAc_DH"/>
</dbReference>
<name>A0A0S6W4C8_9BACT</name>
<gene>
    <name evidence="5" type="ORF">U14_04063</name>
</gene>
<dbReference type="SUPFAM" id="SSF51735">
    <property type="entry name" value="NAD(P)-binding Rossmann-fold domains"/>
    <property type="match status" value="1"/>
</dbReference>
<dbReference type="Pfam" id="PF03721">
    <property type="entry name" value="UDPG_MGDP_dh_N"/>
    <property type="match status" value="1"/>
</dbReference>
<proteinExistence type="inferred from homology"/>
<dbReference type="SMART" id="SM00984">
    <property type="entry name" value="UDPG_MGDP_dh_C"/>
    <property type="match status" value="1"/>
</dbReference>
<dbReference type="GO" id="GO:0000271">
    <property type="term" value="P:polysaccharide biosynthetic process"/>
    <property type="evidence" value="ECO:0007669"/>
    <property type="project" value="InterPro"/>
</dbReference>
<dbReference type="STRING" id="1499966.U14_04063"/>
<dbReference type="PANTHER" id="PTHR43491">
    <property type="entry name" value="UDP-N-ACETYL-D-MANNOSAMINE DEHYDROGENASE"/>
    <property type="match status" value="1"/>
</dbReference>
<organism evidence="5">
    <name type="scientific">Candidatus Moduliflexus flocculans</name>
    <dbReference type="NCBI Taxonomy" id="1499966"/>
    <lineage>
        <taxon>Bacteria</taxon>
        <taxon>Candidatus Moduliflexota</taxon>
        <taxon>Candidatus Moduliflexia</taxon>
        <taxon>Candidatus Moduliflexales</taxon>
        <taxon>Candidatus Moduliflexaceae</taxon>
    </lineage>
</organism>
<dbReference type="PIRSF" id="PIRSF000124">
    <property type="entry name" value="UDPglc_GDPman_dh"/>
    <property type="match status" value="1"/>
</dbReference>
<dbReference type="Proteomes" id="UP000030700">
    <property type="component" value="Unassembled WGS sequence"/>
</dbReference>
<dbReference type="InterPro" id="IPR036220">
    <property type="entry name" value="UDP-Glc/GDP-Man_DH_C_sf"/>
</dbReference>
<evidence type="ECO:0000313" key="6">
    <source>
        <dbReference type="Proteomes" id="UP000030700"/>
    </source>
</evidence>
<dbReference type="SUPFAM" id="SSF52413">
    <property type="entry name" value="UDP-glucose/GDP-mannose dehydrogenase C-terminal domain"/>
    <property type="match status" value="1"/>
</dbReference>
<comment type="similarity">
    <text evidence="1">Belongs to the UDP-glucose/GDP-mannose dehydrogenase family.</text>
</comment>
<dbReference type="AlphaFoldDB" id="A0A0S6W4C8"/>
<dbReference type="PIRSF" id="PIRSF500136">
    <property type="entry name" value="UDP_ManNAc_DH"/>
    <property type="match status" value="1"/>
</dbReference>
<dbReference type="Pfam" id="PF03720">
    <property type="entry name" value="UDPG_MGDP_dh_C"/>
    <property type="match status" value="1"/>
</dbReference>
<dbReference type="EMBL" id="DF820459">
    <property type="protein sequence ID" value="GAK52806.1"/>
    <property type="molecule type" value="Genomic_DNA"/>
</dbReference>
<dbReference type="InterPro" id="IPR014027">
    <property type="entry name" value="UDP-Glc/GDP-Man_DH_C"/>
</dbReference>
<keyword evidence="2" id="KW-0560">Oxidoreductase</keyword>
<dbReference type="InterPro" id="IPR036291">
    <property type="entry name" value="NAD(P)-bd_dom_sf"/>
</dbReference>
<dbReference type="InterPro" id="IPR017476">
    <property type="entry name" value="UDP-Glc/GDP-Man"/>
</dbReference>
<dbReference type="InterPro" id="IPR001732">
    <property type="entry name" value="UDP-Glc/GDP-Man_DH_N"/>
</dbReference>
<evidence type="ECO:0000313" key="5">
    <source>
        <dbReference type="EMBL" id="GAK52806.1"/>
    </source>
</evidence>
<dbReference type="NCBIfam" id="TIGR03026">
    <property type="entry name" value="NDP-sugDHase"/>
    <property type="match status" value="1"/>
</dbReference>
<reference evidence="5" key="1">
    <citation type="journal article" date="2015" name="PeerJ">
        <title>First genomic representation of candidate bacterial phylum KSB3 points to enhanced environmental sensing as a trigger of wastewater bulking.</title>
        <authorList>
            <person name="Sekiguchi Y."/>
            <person name="Ohashi A."/>
            <person name="Parks D.H."/>
            <person name="Yamauchi T."/>
            <person name="Tyson G.W."/>
            <person name="Hugenholtz P."/>
        </authorList>
    </citation>
    <scope>NUCLEOTIDE SEQUENCE [LARGE SCALE GENOMIC DNA]</scope>
</reference>